<dbReference type="InterPro" id="IPR026698">
    <property type="entry name" value="UPF_C3orf38"/>
</dbReference>
<dbReference type="PANTHER" id="PTHR22973:SF12">
    <property type="entry name" value="LD35087P"/>
    <property type="match status" value="1"/>
</dbReference>
<evidence type="ECO:0000259" key="4">
    <source>
        <dbReference type="PROSITE" id="PS51228"/>
    </source>
</evidence>
<dbReference type="EMBL" id="CAJNOR010003381">
    <property type="protein sequence ID" value="CAF1408180.1"/>
    <property type="molecule type" value="Genomic_DNA"/>
</dbReference>
<dbReference type="Proteomes" id="UP000663828">
    <property type="component" value="Unassembled WGS sequence"/>
</dbReference>
<dbReference type="PANTHER" id="PTHR22973">
    <property type="entry name" value="LD35087P"/>
    <property type="match status" value="1"/>
</dbReference>
<dbReference type="PROSITE" id="PS51228">
    <property type="entry name" value="ACB_2"/>
    <property type="match status" value="1"/>
</dbReference>
<dbReference type="AlphaFoldDB" id="A0A815LCY7"/>
<dbReference type="InterPro" id="IPR052269">
    <property type="entry name" value="Golgi-PI4KB_interaction"/>
</dbReference>
<dbReference type="InterPro" id="IPR014352">
    <property type="entry name" value="FERM/acyl-CoA-bd_prot_sf"/>
</dbReference>
<reference evidence="5" key="1">
    <citation type="submission" date="2021-02" db="EMBL/GenBank/DDBJ databases">
        <authorList>
            <person name="Nowell W R."/>
        </authorList>
    </citation>
    <scope>NUCLEOTIDE SEQUENCE</scope>
</reference>
<dbReference type="InterPro" id="IPR009038">
    <property type="entry name" value="GOLD_dom"/>
</dbReference>
<evidence type="ECO:0000313" key="5">
    <source>
        <dbReference type="EMBL" id="CAF1408180.1"/>
    </source>
</evidence>
<dbReference type="GO" id="GO:0000139">
    <property type="term" value="C:Golgi membrane"/>
    <property type="evidence" value="ECO:0007669"/>
    <property type="project" value="TreeGrafter"/>
</dbReference>
<dbReference type="PROSITE" id="PS50866">
    <property type="entry name" value="GOLD"/>
    <property type="match status" value="1"/>
</dbReference>
<gene>
    <name evidence="5" type="ORF">XAT740_LOCUS34527</name>
</gene>
<evidence type="ECO:0000313" key="6">
    <source>
        <dbReference type="Proteomes" id="UP000663828"/>
    </source>
</evidence>
<dbReference type="GO" id="GO:0000062">
    <property type="term" value="F:fatty-acyl-CoA binding"/>
    <property type="evidence" value="ECO:0007669"/>
    <property type="project" value="InterPro"/>
</dbReference>
<organism evidence="5 6">
    <name type="scientific">Adineta ricciae</name>
    <name type="common">Rotifer</name>
    <dbReference type="NCBI Taxonomy" id="249248"/>
    <lineage>
        <taxon>Eukaryota</taxon>
        <taxon>Metazoa</taxon>
        <taxon>Spiralia</taxon>
        <taxon>Gnathifera</taxon>
        <taxon>Rotifera</taxon>
        <taxon>Eurotatoria</taxon>
        <taxon>Bdelloidea</taxon>
        <taxon>Adinetida</taxon>
        <taxon>Adinetidae</taxon>
        <taxon>Adineta</taxon>
    </lineage>
</organism>
<feature type="domain" description="ACB" evidence="4">
    <location>
        <begin position="96"/>
        <end position="188"/>
    </location>
</feature>
<dbReference type="SUPFAM" id="SSF47027">
    <property type="entry name" value="Acyl-CoA binding protein"/>
    <property type="match status" value="1"/>
</dbReference>
<keyword evidence="6" id="KW-1185">Reference proteome</keyword>
<feature type="domain" description="GOLD" evidence="3">
    <location>
        <begin position="551"/>
        <end position="703"/>
    </location>
</feature>
<dbReference type="InterPro" id="IPR035984">
    <property type="entry name" value="Acyl-CoA-binding_sf"/>
</dbReference>
<name>A0A815LCY7_ADIRI</name>
<dbReference type="InterPro" id="IPR000582">
    <property type="entry name" value="Acyl-CoA-binding_protein"/>
</dbReference>
<keyword evidence="1" id="KW-0007">Acetylation</keyword>
<dbReference type="Pfam" id="PF13897">
    <property type="entry name" value="GOLD_2"/>
    <property type="match status" value="1"/>
</dbReference>
<comment type="caution">
    <text evidence="5">The sequence shown here is derived from an EMBL/GenBank/DDBJ whole genome shotgun (WGS) entry which is preliminary data.</text>
</comment>
<dbReference type="SUPFAM" id="SSF101576">
    <property type="entry name" value="Supernatant protein factor (SPF), C-terminal domain"/>
    <property type="match status" value="1"/>
</dbReference>
<dbReference type="InterPro" id="IPR036598">
    <property type="entry name" value="GOLD_dom_sf"/>
</dbReference>
<accession>A0A815LCY7</accession>
<evidence type="ECO:0000259" key="3">
    <source>
        <dbReference type="PROSITE" id="PS50866"/>
    </source>
</evidence>
<dbReference type="Pfam" id="PF15008">
    <property type="entry name" value="DUF4518"/>
    <property type="match status" value="1"/>
</dbReference>
<evidence type="ECO:0000256" key="2">
    <source>
        <dbReference type="SAM" id="MobiDB-lite"/>
    </source>
</evidence>
<protein>
    <recommendedName>
        <fullName evidence="7">Golgi resident protein GCP60</fullName>
    </recommendedName>
</protein>
<evidence type="ECO:0008006" key="7">
    <source>
        <dbReference type="Google" id="ProtNLM"/>
    </source>
</evidence>
<sequence>MTCFTPLLIRTPTFFLIGYLIGPSIGLSTRFVSSPHPITVDRSTLLRTCMALYYDEILAGNCLGQINIVPPPSTTKTTMKEALQSENLPDQFGFSLEKLFYMARQFLKEKQGSSDVQLKYGDNIRLIALSKQTKIGKWNASHTQDVGFLDVVGNDRKQAWIALGDMSKEQAMEEYVKLLLERCASFRSYIISQQIASDAPHQIGSNDETRRELEEQAERVRQYELAHYSRLEKQQKKREDFQRKQIQDVLSQQTYSQFKAYAEQQYKDNKQAQEELIRQLQEQHFQQYMEQVYQQQLIDQQQQFQNKMNTEQRPPAENVIPSMGQSSSPLTPTNAEVLPPPMTMIPPPAANIIPPPAMNSVSPPTSLNIVQPPTQANIPTATSPTHAVSSPLVANLPSPSTIIPPPASNVPIQHMSPVGPAPHHLPPLAHPPPPIMPFQSPSTSQVVAQEIKLEPMPPIQTQFETLTLNTPLEPITHIPSQPSVGTELPHQQFPLTQINNELATTHSDAVNGEALTTPVIGANGELVLPAETENTEAPKQIPANMWTRKDVKEFKEQIRKEKDAVIKVGSGETVTVRVPTHEDGQCIFWEFATDYYDLGFGVYFEWSKSPTNTVTVHVSDSSDEEENEDGANPEKKDIEKGSGSTNKPPKPPQDEIVPIYRRDCHEEVHAGSHSYPGQGVYLLKFDNSYSLWRSKTLYYHMNTCEQRGAEELLSMLTDDELMSVKDTVTKSMISTESRSEAIDACLKCSQSAMELLRRKKIRRDILMQYLAKKSIPVGPGTDKVKLVKQIIDFWNNGCQAIANNNSNNNNNNSIVPAAKLPGNSQLSHQFTEWFYTSWNNISTFTSDHFFPDCQLTLIHENNRRVLGSYYVCDILRAYVTNQELRFCPNPQSNKVEESQHGLVLIQIHGTIHQHGTCIGVFDQSFGLVRDPNHSNNYLIKFCFLNMQTQQAQQHPQLLSNAQTTPNYLVDIMQNYDQTIQQQIDSTDYIIEDPDDGDDKD</sequence>
<dbReference type="Gene3D" id="2.60.120.680">
    <property type="entry name" value="GOLD domain"/>
    <property type="match status" value="2"/>
</dbReference>
<feature type="compositionally biased region" description="Acidic residues" evidence="2">
    <location>
        <begin position="621"/>
        <end position="631"/>
    </location>
</feature>
<dbReference type="Pfam" id="PF00887">
    <property type="entry name" value="ACBP"/>
    <property type="match status" value="1"/>
</dbReference>
<evidence type="ECO:0000256" key="1">
    <source>
        <dbReference type="ARBA" id="ARBA00022990"/>
    </source>
</evidence>
<proteinExistence type="predicted"/>
<feature type="region of interest" description="Disordered" evidence="2">
    <location>
        <begin position="614"/>
        <end position="656"/>
    </location>
</feature>
<dbReference type="Gene3D" id="1.20.80.10">
    <property type="match status" value="1"/>
</dbReference>